<dbReference type="RefSeq" id="WP_061554335.1">
    <property type="nucleotide sequence ID" value="NZ_LXEX01000077.1"/>
</dbReference>
<dbReference type="AlphaFoldDB" id="A0AA91EC66"/>
<name>A0AA91EC66_9GAMM</name>
<dbReference type="InterPro" id="IPR029055">
    <property type="entry name" value="Ntn_hydrolases_N"/>
</dbReference>
<protein>
    <submittedName>
        <fullName evidence="1">Uncharacterized protein</fullName>
    </submittedName>
</protein>
<comment type="caution">
    <text evidence="1">The sequence shown here is derived from an EMBL/GenBank/DDBJ whole genome shotgun (WGS) entry which is preliminary data.</text>
</comment>
<evidence type="ECO:0000313" key="2">
    <source>
        <dbReference type="Proteomes" id="UP000078431"/>
    </source>
</evidence>
<dbReference type="Proteomes" id="UP000078431">
    <property type="component" value="Unassembled WGS sequence"/>
</dbReference>
<evidence type="ECO:0000313" key="1">
    <source>
        <dbReference type="EMBL" id="OAT56539.1"/>
    </source>
</evidence>
<gene>
    <name evidence="1" type="ORF">M993_04765</name>
</gene>
<keyword evidence="2" id="KW-1185">Reference proteome</keyword>
<dbReference type="EMBL" id="LXEX01000077">
    <property type="protein sequence ID" value="OAT56539.1"/>
    <property type="molecule type" value="Genomic_DNA"/>
</dbReference>
<proteinExistence type="predicted"/>
<organism evidence="1 2">
    <name type="scientific">Obesumbacterium proteus ATCC 12841</name>
    <dbReference type="NCBI Taxonomy" id="1354268"/>
    <lineage>
        <taxon>Bacteria</taxon>
        <taxon>Pseudomonadati</taxon>
        <taxon>Pseudomonadota</taxon>
        <taxon>Gammaproteobacteria</taxon>
        <taxon>Enterobacterales</taxon>
        <taxon>Hafniaceae</taxon>
        <taxon>Obesumbacterium</taxon>
    </lineage>
</organism>
<reference evidence="1 2" key="1">
    <citation type="submission" date="2016-04" db="EMBL/GenBank/DDBJ databases">
        <title>ATOL: Assembling a taxonomically balanced genome-scale reconstruction of the evolutionary history of the Enterobacteriaceae.</title>
        <authorList>
            <person name="Plunkett G.III."/>
            <person name="Neeno-Eckwall E.C."/>
            <person name="Glasner J.D."/>
            <person name="Perna N.T."/>
        </authorList>
    </citation>
    <scope>NUCLEOTIDE SEQUENCE [LARGE SCALE GENOMIC DNA]</scope>
    <source>
        <strain evidence="1 2">ATCC 12841</strain>
    </source>
</reference>
<accession>A0AA91EC66</accession>
<dbReference type="SUPFAM" id="SSF56235">
    <property type="entry name" value="N-terminal nucleophile aminohydrolases (Ntn hydrolases)"/>
    <property type="match status" value="1"/>
</dbReference>
<sequence length="168" mass="17885">MTTIAFDGKTLATDSLVTYDDMRAGTINKIANVVGGVLATAGNQEDGLLVVQWFNAGRKETRPVLTSFVGLFIPNDGSAPQEFGEKLIPMAIPKFPWVAGTGKSFALAAMLAGKDAVEAVRIAIQLDIYSGGDVNCYEMDKQHHYSVATSLDLDSWARSAAAESGKIN</sequence>